<evidence type="ECO:0000313" key="11">
    <source>
        <dbReference type="EMBL" id="QCE09384.1"/>
    </source>
</evidence>
<keyword evidence="8" id="KW-0175">Coiled coil</keyword>
<evidence type="ECO:0000256" key="2">
    <source>
        <dbReference type="ARBA" id="ARBA00022473"/>
    </source>
</evidence>
<evidence type="ECO:0000313" key="12">
    <source>
        <dbReference type="Proteomes" id="UP000501690"/>
    </source>
</evidence>
<keyword evidence="2" id="KW-0217">Developmental protein</keyword>
<name>A0A4D6N9C0_VIGUN</name>
<gene>
    <name evidence="11" type="ORF">DEO72_LG10g603</name>
</gene>
<feature type="coiled-coil region" evidence="8">
    <location>
        <begin position="38"/>
        <end position="79"/>
    </location>
</feature>
<reference evidence="11 12" key="1">
    <citation type="submission" date="2019-04" db="EMBL/GenBank/DDBJ databases">
        <title>An improved genome assembly and genetic linkage map for asparagus bean, Vigna unguiculata ssp. sesquipedialis.</title>
        <authorList>
            <person name="Xia Q."/>
            <person name="Zhang R."/>
            <person name="Dong Y."/>
        </authorList>
    </citation>
    <scope>NUCLEOTIDE SEQUENCE [LARGE SCALE GENOMIC DNA]</scope>
    <source>
        <tissue evidence="11">Leaf</tissue>
    </source>
</reference>
<feature type="region of interest" description="Disordered" evidence="9">
    <location>
        <begin position="402"/>
        <end position="472"/>
    </location>
</feature>
<keyword evidence="5" id="KW-0472">Membrane</keyword>
<dbReference type="Proteomes" id="UP000501690">
    <property type="component" value="Linkage Group LG10"/>
</dbReference>
<feature type="region of interest" description="Disordered" evidence="9">
    <location>
        <begin position="319"/>
        <end position="384"/>
    </location>
</feature>
<dbReference type="InterPro" id="IPR012862">
    <property type="entry name" value="DUF1635"/>
</dbReference>
<dbReference type="GO" id="GO:0005886">
    <property type="term" value="C:plasma membrane"/>
    <property type="evidence" value="ECO:0007669"/>
    <property type="project" value="UniProtKB-SubCell"/>
</dbReference>
<dbReference type="PANTHER" id="PTHR31083:SF42">
    <property type="entry name" value="AUXIN-REGULATED PROTEIN"/>
    <property type="match status" value="1"/>
</dbReference>
<sequence length="692" mass="77911">MDNQRSPLITWAYYFQGKSMEELRQSVICTTVELEQTRAAVQEELRKRDEQLLNLKELLSKTMRERDEAQEKCRRLLLEKIVFQHQQQAAPVSGISSIEDEPRRGIDSNNGLSSSDCEESIVSSPVIDHHLSQQQQHQHQHQPQLQPQSMIELTPDKPLPEKGKLLQAVMKAVASCGESLNFNEIVNVGMEARMRKYRQLSPERAKVWTEKSPKYYQNRKVPVVYYLCRNRQLEHPHFMEVPLSSPEGLLLRDVIERLNALRGRGMASLYSWSCKRSYKNGFVWHDLCEDDLILPAHGNEYVLKGSELFYESNSERFDPNVKTQNLKQLPEPVSCRSHDEASTSSSMNEKDTRNSQEDDELSPRQQTGSSDVSPQSRAGTSDSLSLPLTEYKIYKNDGLADASTQTEENIGKPETQKTCTRGVSTEEDGSLDQECHEISDTQVKDNSEIGRDTISPLPSTSSPSSSGGKTETLESLIRADVSKMNSFRILEEERIRMQTNARLKASSLLMQLISCGSISVKNHSVGLIPSYKTRFSNSKFPSPLFSTSVMFGEFDCLAEKTKVMGLKLEDKEYYSGSVVESKVLKEEGGHNVVQKHSSSYSAERTSTELKSQDTEELSSPANSKRMISPVSDGSRNSMDRINGSDISSTPSNGSSKRITETSSGSGRKQSKRIDSFREEERACFWSSGYNPV</sequence>
<comment type="subcellular location">
    <subcellularLocation>
        <location evidence="1">Cell membrane</location>
        <topology evidence="1">Peripheral membrane protein</topology>
        <orientation evidence="1">Cytoplasmic side</orientation>
    </subcellularLocation>
</comment>
<dbReference type="PANTHER" id="PTHR31083">
    <property type="entry name" value="UPSTREAM OF FLC PROTEIN (DUF966)"/>
    <property type="match status" value="1"/>
</dbReference>
<dbReference type="Pfam" id="PF07795">
    <property type="entry name" value="DUF1635"/>
    <property type="match status" value="1"/>
</dbReference>
<feature type="domain" description="SOSEKI DIX-like" evidence="10">
    <location>
        <begin position="221"/>
        <end position="309"/>
    </location>
</feature>
<evidence type="ECO:0000256" key="3">
    <source>
        <dbReference type="ARBA" id="ARBA00022475"/>
    </source>
</evidence>
<dbReference type="AlphaFoldDB" id="A0A4D6N9C0"/>
<protein>
    <recommendedName>
        <fullName evidence="10">SOSEKI DIX-like domain-containing protein</fullName>
    </recommendedName>
</protein>
<dbReference type="GO" id="GO:0051258">
    <property type="term" value="P:protein polymerization"/>
    <property type="evidence" value="ECO:0007669"/>
    <property type="project" value="UniProtKB-ARBA"/>
</dbReference>
<feature type="region of interest" description="Disordered" evidence="9">
    <location>
        <begin position="92"/>
        <end position="119"/>
    </location>
</feature>
<dbReference type="GO" id="GO:0051301">
    <property type="term" value="P:cell division"/>
    <property type="evidence" value="ECO:0007669"/>
    <property type="project" value="UniProtKB-KW"/>
</dbReference>
<evidence type="ECO:0000256" key="6">
    <source>
        <dbReference type="ARBA" id="ARBA00023306"/>
    </source>
</evidence>
<accession>A0A4D6N9C0</accession>
<dbReference type="InterPro" id="IPR048351">
    <property type="entry name" value="SOK_DIX"/>
</dbReference>
<dbReference type="Pfam" id="PF06136">
    <property type="entry name" value="SOK"/>
    <property type="match status" value="1"/>
</dbReference>
<evidence type="ECO:0000256" key="5">
    <source>
        <dbReference type="ARBA" id="ARBA00023136"/>
    </source>
</evidence>
<feature type="compositionally biased region" description="Polar residues" evidence="9">
    <location>
        <begin position="594"/>
        <end position="604"/>
    </location>
</feature>
<keyword evidence="12" id="KW-1185">Reference proteome</keyword>
<organism evidence="11 12">
    <name type="scientific">Vigna unguiculata</name>
    <name type="common">Cowpea</name>
    <dbReference type="NCBI Taxonomy" id="3917"/>
    <lineage>
        <taxon>Eukaryota</taxon>
        <taxon>Viridiplantae</taxon>
        <taxon>Streptophyta</taxon>
        <taxon>Embryophyta</taxon>
        <taxon>Tracheophyta</taxon>
        <taxon>Spermatophyta</taxon>
        <taxon>Magnoliopsida</taxon>
        <taxon>eudicotyledons</taxon>
        <taxon>Gunneridae</taxon>
        <taxon>Pentapetalae</taxon>
        <taxon>rosids</taxon>
        <taxon>fabids</taxon>
        <taxon>Fabales</taxon>
        <taxon>Fabaceae</taxon>
        <taxon>Papilionoideae</taxon>
        <taxon>50 kb inversion clade</taxon>
        <taxon>NPAAA clade</taxon>
        <taxon>indigoferoid/millettioid clade</taxon>
        <taxon>Phaseoleae</taxon>
        <taxon>Vigna</taxon>
    </lineage>
</organism>
<keyword evidence="6" id="KW-0131">Cell cycle</keyword>
<feature type="compositionally biased region" description="Basic and acidic residues" evidence="9">
    <location>
        <begin position="433"/>
        <end position="451"/>
    </location>
</feature>
<feature type="region of interest" description="Disordered" evidence="9">
    <location>
        <begin position="589"/>
        <end position="678"/>
    </location>
</feature>
<feature type="compositionally biased region" description="Low complexity" evidence="9">
    <location>
        <begin position="455"/>
        <end position="466"/>
    </location>
</feature>
<comment type="similarity">
    <text evidence="7">Belongs to the SOSEKI family.</text>
</comment>
<evidence type="ECO:0000256" key="8">
    <source>
        <dbReference type="SAM" id="Coils"/>
    </source>
</evidence>
<evidence type="ECO:0000256" key="7">
    <source>
        <dbReference type="ARBA" id="ARBA00024211"/>
    </source>
</evidence>
<feature type="compositionally biased region" description="Polar residues" evidence="9">
    <location>
        <begin position="363"/>
        <end position="384"/>
    </location>
</feature>
<evidence type="ECO:0000256" key="4">
    <source>
        <dbReference type="ARBA" id="ARBA00022618"/>
    </source>
</evidence>
<feature type="compositionally biased region" description="Polar residues" evidence="9">
    <location>
        <begin position="644"/>
        <end position="667"/>
    </location>
</feature>
<proteinExistence type="inferred from homology"/>
<evidence type="ECO:0000256" key="9">
    <source>
        <dbReference type="SAM" id="MobiDB-lite"/>
    </source>
</evidence>
<keyword evidence="3" id="KW-1003">Cell membrane</keyword>
<keyword evidence="4" id="KW-0132">Cell division</keyword>
<evidence type="ECO:0000259" key="10">
    <source>
        <dbReference type="Pfam" id="PF06136"/>
    </source>
</evidence>
<evidence type="ECO:0000256" key="1">
    <source>
        <dbReference type="ARBA" id="ARBA00004413"/>
    </source>
</evidence>
<dbReference type="InterPro" id="IPR010369">
    <property type="entry name" value="SOK"/>
</dbReference>
<dbReference type="EMBL" id="CP039354">
    <property type="protein sequence ID" value="QCE09384.1"/>
    <property type="molecule type" value="Genomic_DNA"/>
</dbReference>